<proteinExistence type="predicted"/>
<evidence type="ECO:0008006" key="3">
    <source>
        <dbReference type="Google" id="ProtNLM"/>
    </source>
</evidence>
<gene>
    <name evidence="1" type="ORF">NV381_13050</name>
</gene>
<reference evidence="1 2" key="1">
    <citation type="submission" date="2022-08" db="EMBL/GenBank/DDBJ databases">
        <title>Paenibacillus endoradicis sp. nov., Paenibacillus radicibacter sp. nov and Paenibacillus pararadicis sp. nov., three cold-adapted plant growth-promoting bacteria isolated from root of Larix gmelinii in Great Khingan.</title>
        <authorList>
            <person name="Xue H."/>
        </authorList>
    </citation>
    <scope>NUCLEOTIDE SEQUENCE [LARGE SCALE GENOMIC DNA]</scope>
    <source>
        <strain evidence="1 2">N5-1-1-5</strain>
    </source>
</reference>
<dbReference type="RefSeq" id="WP_258213722.1">
    <property type="nucleotide sequence ID" value="NZ_JANQBD010000008.1"/>
</dbReference>
<accession>A0ABT1YG08</accession>
<name>A0ABT1YG08_9BACL</name>
<evidence type="ECO:0000313" key="2">
    <source>
        <dbReference type="Proteomes" id="UP001300012"/>
    </source>
</evidence>
<protein>
    <recommendedName>
        <fullName evidence="3">Homing endonuclease LAGLIDADG domain-containing protein</fullName>
    </recommendedName>
</protein>
<dbReference type="EMBL" id="JANQBD010000008">
    <property type="protein sequence ID" value="MCR8632132.1"/>
    <property type="molecule type" value="Genomic_DNA"/>
</dbReference>
<sequence>MELSKEILDSFILSGDIVSLSGGQNTSVRISNAVLKTVDDIHHSEWLLNILYNLNPKGYRVSKPIRVNTVLL</sequence>
<organism evidence="1 2">
    <name type="scientific">Paenibacillus radicis</name>
    <name type="common">ex Xue et al. 2023</name>
    <dbReference type="NCBI Taxonomy" id="2972489"/>
    <lineage>
        <taxon>Bacteria</taxon>
        <taxon>Bacillati</taxon>
        <taxon>Bacillota</taxon>
        <taxon>Bacilli</taxon>
        <taxon>Bacillales</taxon>
        <taxon>Paenibacillaceae</taxon>
        <taxon>Paenibacillus</taxon>
    </lineage>
</organism>
<comment type="caution">
    <text evidence="1">The sequence shown here is derived from an EMBL/GenBank/DDBJ whole genome shotgun (WGS) entry which is preliminary data.</text>
</comment>
<evidence type="ECO:0000313" key="1">
    <source>
        <dbReference type="EMBL" id="MCR8632132.1"/>
    </source>
</evidence>
<keyword evidence="2" id="KW-1185">Reference proteome</keyword>
<dbReference type="Proteomes" id="UP001300012">
    <property type="component" value="Unassembled WGS sequence"/>
</dbReference>